<evidence type="ECO:0000256" key="5">
    <source>
        <dbReference type="ARBA" id="ARBA00023136"/>
    </source>
</evidence>
<evidence type="ECO:0000256" key="2">
    <source>
        <dbReference type="ARBA" id="ARBA00009530"/>
    </source>
</evidence>
<keyword evidence="5 6" id="KW-0472">Membrane</keyword>
<dbReference type="InterPro" id="IPR000612">
    <property type="entry name" value="PMP3"/>
</dbReference>
<evidence type="ECO:0000256" key="3">
    <source>
        <dbReference type="ARBA" id="ARBA00022692"/>
    </source>
</evidence>
<evidence type="ECO:0000256" key="6">
    <source>
        <dbReference type="SAM" id="Phobius"/>
    </source>
</evidence>
<dbReference type="GO" id="GO:0016020">
    <property type="term" value="C:membrane"/>
    <property type="evidence" value="ECO:0007669"/>
    <property type="project" value="UniProtKB-SubCell"/>
</dbReference>
<dbReference type="PROSITE" id="PS01309">
    <property type="entry name" value="UPF0057"/>
    <property type="match status" value="2"/>
</dbReference>
<organism evidence="7 8">
    <name type="scientific">Quercus suber</name>
    <name type="common">Cork oak</name>
    <dbReference type="NCBI Taxonomy" id="58331"/>
    <lineage>
        <taxon>Eukaryota</taxon>
        <taxon>Viridiplantae</taxon>
        <taxon>Streptophyta</taxon>
        <taxon>Embryophyta</taxon>
        <taxon>Tracheophyta</taxon>
        <taxon>Spermatophyta</taxon>
        <taxon>Magnoliopsida</taxon>
        <taxon>eudicotyledons</taxon>
        <taxon>Gunneridae</taxon>
        <taxon>Pentapetalae</taxon>
        <taxon>rosids</taxon>
        <taxon>fabids</taxon>
        <taxon>Fagales</taxon>
        <taxon>Fagaceae</taxon>
        <taxon>Quercus</taxon>
    </lineage>
</organism>
<dbReference type="EMBL" id="PKMF04000118">
    <property type="protein sequence ID" value="KAK7849058.1"/>
    <property type="molecule type" value="Genomic_DNA"/>
</dbReference>
<accession>A0AAW0LF56</accession>
<sequence length="227" mass="25438">MANGCEIFCEILIAILLPPLGVCLRHGCCSVEFWLCVLLTILGYIPGIIYALYVIVFLHLRKGVLFTLPLRTDKSSASACSGAGDIRVLHQLAPVLAIPSPRCSRPWISYKISLTLSFSLSFLLSHSVKMVNRCEIFCEILIAILLPPLGVCLRHGCCTVEFWLCVLLTILGYVPGIIYALYAIVFVDREQYFDEYRHRVLHQLVPVLAMLYSCTNLPAKMPFCLKL</sequence>
<evidence type="ECO:0000256" key="1">
    <source>
        <dbReference type="ARBA" id="ARBA00004370"/>
    </source>
</evidence>
<keyword evidence="3 6" id="KW-0812">Transmembrane</keyword>
<gene>
    <name evidence="7" type="ORF">CFP56_003761</name>
</gene>
<dbReference type="PANTHER" id="PTHR21659">
    <property type="entry name" value="HYDROPHOBIC PROTEIN RCI2 LOW TEMPERATURE AND SALT RESPONSIVE PROTEIN LTI6 -RELATED"/>
    <property type="match status" value="1"/>
</dbReference>
<comment type="similarity">
    <text evidence="2">Belongs to the UPF0057 (PMP3) family.</text>
</comment>
<dbReference type="Pfam" id="PF01679">
    <property type="entry name" value="Pmp3"/>
    <property type="match status" value="2"/>
</dbReference>
<evidence type="ECO:0000313" key="8">
    <source>
        <dbReference type="Proteomes" id="UP000237347"/>
    </source>
</evidence>
<comment type="subcellular location">
    <subcellularLocation>
        <location evidence="1">Membrane</location>
    </subcellularLocation>
</comment>
<protein>
    <submittedName>
        <fullName evidence="7">Upf0057 membrane protein</fullName>
    </submittedName>
</protein>
<evidence type="ECO:0000256" key="4">
    <source>
        <dbReference type="ARBA" id="ARBA00022989"/>
    </source>
</evidence>
<dbReference type="Proteomes" id="UP000237347">
    <property type="component" value="Unassembled WGS sequence"/>
</dbReference>
<keyword evidence="4 6" id="KW-1133">Transmembrane helix</keyword>
<evidence type="ECO:0000313" key="7">
    <source>
        <dbReference type="EMBL" id="KAK7849058.1"/>
    </source>
</evidence>
<comment type="caution">
    <text evidence="7">The sequence shown here is derived from an EMBL/GenBank/DDBJ whole genome shotgun (WGS) entry which is preliminary data.</text>
</comment>
<proteinExistence type="inferred from homology"/>
<dbReference type="AlphaFoldDB" id="A0AAW0LF56"/>
<feature type="transmembrane region" description="Helical" evidence="6">
    <location>
        <begin position="33"/>
        <end position="60"/>
    </location>
</feature>
<reference evidence="7 8" key="1">
    <citation type="journal article" date="2018" name="Sci. Data">
        <title>The draft genome sequence of cork oak.</title>
        <authorList>
            <person name="Ramos A.M."/>
            <person name="Usie A."/>
            <person name="Barbosa P."/>
            <person name="Barros P.M."/>
            <person name="Capote T."/>
            <person name="Chaves I."/>
            <person name="Simoes F."/>
            <person name="Abreu I."/>
            <person name="Carrasquinho I."/>
            <person name="Faro C."/>
            <person name="Guimaraes J.B."/>
            <person name="Mendonca D."/>
            <person name="Nobrega F."/>
            <person name="Rodrigues L."/>
            <person name="Saibo N.J.M."/>
            <person name="Varela M.C."/>
            <person name="Egas C."/>
            <person name="Matos J."/>
            <person name="Miguel C.M."/>
            <person name="Oliveira M.M."/>
            <person name="Ricardo C.P."/>
            <person name="Goncalves S."/>
        </authorList>
    </citation>
    <scope>NUCLEOTIDE SEQUENCE [LARGE SCALE GENOMIC DNA]</scope>
    <source>
        <strain evidence="8">cv. HL8</strain>
    </source>
</reference>
<keyword evidence="8" id="KW-1185">Reference proteome</keyword>
<name>A0AAW0LF56_QUESU</name>
<feature type="transmembrane region" description="Helical" evidence="6">
    <location>
        <begin position="162"/>
        <end position="187"/>
    </location>
</feature>
<dbReference type="PANTHER" id="PTHR21659:SF106">
    <property type="entry name" value="LOW TEMPERATURE AND SALT RESPONSIVE PROTEIN FAMILY"/>
    <property type="match status" value="1"/>
</dbReference>